<evidence type="ECO:0000313" key="1">
    <source>
        <dbReference type="EMBL" id="KAH3806019.1"/>
    </source>
</evidence>
<reference evidence="1" key="1">
    <citation type="journal article" date="2019" name="bioRxiv">
        <title>The Genome of the Zebra Mussel, Dreissena polymorpha: A Resource for Invasive Species Research.</title>
        <authorList>
            <person name="McCartney M.A."/>
            <person name="Auch B."/>
            <person name="Kono T."/>
            <person name="Mallez S."/>
            <person name="Zhang Y."/>
            <person name="Obille A."/>
            <person name="Becker A."/>
            <person name="Abrahante J.E."/>
            <person name="Garbe J."/>
            <person name="Badalamenti J.P."/>
            <person name="Herman A."/>
            <person name="Mangelson H."/>
            <person name="Liachko I."/>
            <person name="Sullivan S."/>
            <person name="Sone E.D."/>
            <person name="Koren S."/>
            <person name="Silverstein K.A.T."/>
            <person name="Beckman K.B."/>
            <person name="Gohl D.M."/>
        </authorList>
    </citation>
    <scope>NUCLEOTIDE SEQUENCE</scope>
    <source>
        <strain evidence="1">Duluth1</strain>
        <tissue evidence="1">Whole animal</tissue>
    </source>
</reference>
<protein>
    <submittedName>
        <fullName evidence="1">Uncharacterized protein</fullName>
    </submittedName>
</protein>
<gene>
    <name evidence="1" type="ORF">DPMN_134329</name>
</gene>
<evidence type="ECO:0000313" key="2">
    <source>
        <dbReference type="Proteomes" id="UP000828390"/>
    </source>
</evidence>
<accession>A0A9D4FVD8</accession>
<keyword evidence="2" id="KW-1185">Reference proteome</keyword>
<dbReference type="Proteomes" id="UP000828390">
    <property type="component" value="Unassembled WGS sequence"/>
</dbReference>
<dbReference type="EMBL" id="JAIWYP010000006">
    <property type="protein sequence ID" value="KAH3806019.1"/>
    <property type="molecule type" value="Genomic_DNA"/>
</dbReference>
<organism evidence="1 2">
    <name type="scientific">Dreissena polymorpha</name>
    <name type="common">Zebra mussel</name>
    <name type="synonym">Mytilus polymorpha</name>
    <dbReference type="NCBI Taxonomy" id="45954"/>
    <lineage>
        <taxon>Eukaryota</taxon>
        <taxon>Metazoa</taxon>
        <taxon>Spiralia</taxon>
        <taxon>Lophotrochozoa</taxon>
        <taxon>Mollusca</taxon>
        <taxon>Bivalvia</taxon>
        <taxon>Autobranchia</taxon>
        <taxon>Heteroconchia</taxon>
        <taxon>Euheterodonta</taxon>
        <taxon>Imparidentia</taxon>
        <taxon>Neoheterodontei</taxon>
        <taxon>Myida</taxon>
        <taxon>Dreissenoidea</taxon>
        <taxon>Dreissenidae</taxon>
        <taxon>Dreissena</taxon>
    </lineage>
</organism>
<dbReference type="AlphaFoldDB" id="A0A9D4FVD8"/>
<name>A0A9D4FVD8_DREPO</name>
<reference evidence="1" key="2">
    <citation type="submission" date="2020-11" db="EMBL/GenBank/DDBJ databases">
        <authorList>
            <person name="McCartney M.A."/>
            <person name="Auch B."/>
            <person name="Kono T."/>
            <person name="Mallez S."/>
            <person name="Becker A."/>
            <person name="Gohl D.M."/>
            <person name="Silverstein K.A.T."/>
            <person name="Koren S."/>
            <person name="Bechman K.B."/>
            <person name="Herman A."/>
            <person name="Abrahante J.E."/>
            <person name="Garbe J."/>
        </authorList>
    </citation>
    <scope>NUCLEOTIDE SEQUENCE</scope>
    <source>
        <strain evidence="1">Duluth1</strain>
        <tissue evidence="1">Whole animal</tissue>
    </source>
</reference>
<proteinExistence type="predicted"/>
<sequence>MLARWTQEDTFILVVNRVPLLQHTLMKIKRAVPKYRNETSSTTAIVARKDTHEEGLYEFQFSTQFPSEPENNDIMYLKYTMKDLVPVIEDGNGRVNLVKTVYKEWNVTLDARRSVDPAVKLSAIGSLSSGWLWTSINAPAASFADEMVADHVPKGNIRKFDIHANIN</sequence>
<comment type="caution">
    <text evidence="1">The sequence shown here is derived from an EMBL/GenBank/DDBJ whole genome shotgun (WGS) entry which is preliminary data.</text>
</comment>